<dbReference type="EMBL" id="JABSTQ010009410">
    <property type="protein sequence ID" value="KAG0429461.1"/>
    <property type="molecule type" value="Genomic_DNA"/>
</dbReference>
<gene>
    <name evidence="1" type="ORF">HPB47_023624</name>
</gene>
<evidence type="ECO:0000313" key="2">
    <source>
        <dbReference type="Proteomes" id="UP000805193"/>
    </source>
</evidence>
<sequence>MQPTPQARELEVAALKRSSVERARALEIHLALLAEEVFECTLQMNRKLAISSRSAVAHTAVAASKWDEGRSQATSVRCLSAESAGNSPTEGVDRTSGISSHQLGCKELRSKRYISDGHCSSARPLTEVVCAGACLPLDQLPWYSDSSTATLPHGSPWSCANGQTRFKRVHLLCPNGERKIYRVPILKSCRCVRNAQHVLHGS</sequence>
<reference evidence="1 2" key="1">
    <citation type="journal article" date="2020" name="Cell">
        <title>Large-Scale Comparative Analyses of Tick Genomes Elucidate Their Genetic Diversity and Vector Capacities.</title>
        <authorList>
            <consortium name="Tick Genome and Microbiome Consortium (TIGMIC)"/>
            <person name="Jia N."/>
            <person name="Wang J."/>
            <person name="Shi W."/>
            <person name="Du L."/>
            <person name="Sun Y."/>
            <person name="Zhan W."/>
            <person name="Jiang J.F."/>
            <person name="Wang Q."/>
            <person name="Zhang B."/>
            <person name="Ji P."/>
            <person name="Bell-Sakyi L."/>
            <person name="Cui X.M."/>
            <person name="Yuan T.T."/>
            <person name="Jiang B.G."/>
            <person name="Yang W.F."/>
            <person name="Lam T.T."/>
            <person name="Chang Q.C."/>
            <person name="Ding S.J."/>
            <person name="Wang X.J."/>
            <person name="Zhu J.G."/>
            <person name="Ruan X.D."/>
            <person name="Zhao L."/>
            <person name="Wei J.T."/>
            <person name="Ye R.Z."/>
            <person name="Que T.C."/>
            <person name="Du C.H."/>
            <person name="Zhou Y.H."/>
            <person name="Cheng J.X."/>
            <person name="Dai P.F."/>
            <person name="Guo W.B."/>
            <person name="Han X.H."/>
            <person name="Huang E.J."/>
            <person name="Li L.F."/>
            <person name="Wei W."/>
            <person name="Gao Y.C."/>
            <person name="Liu J.Z."/>
            <person name="Shao H.Z."/>
            <person name="Wang X."/>
            <person name="Wang C.C."/>
            <person name="Yang T.C."/>
            <person name="Huo Q.B."/>
            <person name="Li W."/>
            <person name="Chen H.Y."/>
            <person name="Chen S.E."/>
            <person name="Zhou L.G."/>
            <person name="Ni X.B."/>
            <person name="Tian J.H."/>
            <person name="Sheng Y."/>
            <person name="Liu T."/>
            <person name="Pan Y.S."/>
            <person name="Xia L.Y."/>
            <person name="Li J."/>
            <person name="Zhao F."/>
            <person name="Cao W.C."/>
        </authorList>
    </citation>
    <scope>NUCLEOTIDE SEQUENCE [LARGE SCALE GENOMIC DNA]</scope>
    <source>
        <strain evidence="1">Iper-2018</strain>
    </source>
</reference>
<evidence type="ECO:0000313" key="1">
    <source>
        <dbReference type="EMBL" id="KAG0429461.1"/>
    </source>
</evidence>
<proteinExistence type="predicted"/>
<comment type="caution">
    <text evidence="1">The sequence shown here is derived from an EMBL/GenBank/DDBJ whole genome shotgun (WGS) entry which is preliminary data.</text>
</comment>
<protein>
    <submittedName>
        <fullName evidence="1">Uncharacterized protein</fullName>
    </submittedName>
</protein>
<keyword evidence="2" id="KW-1185">Reference proteome</keyword>
<name>A0AC60Q6J0_IXOPE</name>
<dbReference type="Proteomes" id="UP000805193">
    <property type="component" value="Unassembled WGS sequence"/>
</dbReference>
<organism evidence="1 2">
    <name type="scientific">Ixodes persulcatus</name>
    <name type="common">Taiga tick</name>
    <dbReference type="NCBI Taxonomy" id="34615"/>
    <lineage>
        <taxon>Eukaryota</taxon>
        <taxon>Metazoa</taxon>
        <taxon>Ecdysozoa</taxon>
        <taxon>Arthropoda</taxon>
        <taxon>Chelicerata</taxon>
        <taxon>Arachnida</taxon>
        <taxon>Acari</taxon>
        <taxon>Parasitiformes</taxon>
        <taxon>Ixodida</taxon>
        <taxon>Ixodoidea</taxon>
        <taxon>Ixodidae</taxon>
        <taxon>Ixodinae</taxon>
        <taxon>Ixodes</taxon>
    </lineage>
</organism>
<accession>A0AC60Q6J0</accession>